<keyword evidence="1" id="KW-0472">Membrane</keyword>
<keyword evidence="1" id="KW-1133">Transmembrane helix</keyword>
<sequence length="46" mass="5016">MEITPFASAVMPFTVALVLVVAVSHPDPAVRERALHVLEVLFGTQR</sequence>
<comment type="caution">
    <text evidence="2">The sequence shown here is derived from an EMBL/GenBank/DDBJ whole genome shotgun (WGS) entry which is preliminary data.</text>
</comment>
<proteinExistence type="predicted"/>
<dbReference type="Proteomes" id="UP001139384">
    <property type="component" value="Unassembled WGS sequence"/>
</dbReference>
<keyword evidence="1" id="KW-0812">Transmembrane</keyword>
<reference evidence="2" key="1">
    <citation type="submission" date="2022-01" db="EMBL/GenBank/DDBJ databases">
        <title>Draft Genome Sequences of Seven Type Strains of the Genus Streptomyces.</title>
        <authorList>
            <person name="Aziz S."/>
            <person name="Coretto E."/>
            <person name="Chronakova A."/>
            <person name="Sproer C."/>
            <person name="Huber K."/>
            <person name="Nouioui I."/>
            <person name="Gross H."/>
        </authorList>
    </citation>
    <scope>NUCLEOTIDE SEQUENCE</scope>
    <source>
        <strain evidence="2">DSM 103493</strain>
    </source>
</reference>
<evidence type="ECO:0000256" key="1">
    <source>
        <dbReference type="SAM" id="Phobius"/>
    </source>
</evidence>
<keyword evidence="3" id="KW-1185">Reference proteome</keyword>
<accession>A0A9X1TJA6</accession>
<name>A0A9X1TJA6_STRM4</name>
<dbReference type="AlphaFoldDB" id="A0A9X1TJA6"/>
<organism evidence="2 3">
    <name type="scientific">Streptomyces muensis</name>
    <dbReference type="NCBI Taxonomy" id="1077944"/>
    <lineage>
        <taxon>Bacteria</taxon>
        <taxon>Bacillati</taxon>
        <taxon>Actinomycetota</taxon>
        <taxon>Actinomycetes</taxon>
        <taxon>Kitasatosporales</taxon>
        <taxon>Streptomycetaceae</taxon>
        <taxon>Streptomyces</taxon>
    </lineage>
</organism>
<evidence type="ECO:0000313" key="2">
    <source>
        <dbReference type="EMBL" id="MCF1592389.1"/>
    </source>
</evidence>
<feature type="transmembrane region" description="Helical" evidence="1">
    <location>
        <begin position="6"/>
        <end position="23"/>
    </location>
</feature>
<gene>
    <name evidence="2" type="ORF">L0P92_02235</name>
</gene>
<evidence type="ECO:0000313" key="3">
    <source>
        <dbReference type="Proteomes" id="UP001139384"/>
    </source>
</evidence>
<dbReference type="EMBL" id="JAKEIP010000005">
    <property type="protein sequence ID" value="MCF1592389.1"/>
    <property type="molecule type" value="Genomic_DNA"/>
</dbReference>
<dbReference type="RefSeq" id="WP_234760701.1">
    <property type="nucleotide sequence ID" value="NZ_JAKEIP010000005.1"/>
</dbReference>
<protein>
    <submittedName>
        <fullName evidence="2">Uncharacterized protein</fullName>
    </submittedName>
</protein>